<name>D2V7T9_NAEGR</name>
<keyword evidence="1" id="KW-1133">Transmembrane helix</keyword>
<reference evidence="2 3" key="1">
    <citation type="journal article" date="2010" name="Cell">
        <title>The genome of Naegleria gruberi illuminates early eukaryotic versatility.</title>
        <authorList>
            <person name="Fritz-Laylin L.K."/>
            <person name="Prochnik S.E."/>
            <person name="Ginger M.L."/>
            <person name="Dacks J.B."/>
            <person name="Carpenter M.L."/>
            <person name="Field M.C."/>
            <person name="Kuo A."/>
            <person name="Paredez A."/>
            <person name="Chapman J."/>
            <person name="Pham J."/>
            <person name="Shu S."/>
            <person name="Neupane R."/>
            <person name="Cipriano M."/>
            <person name="Mancuso J."/>
            <person name="Tu H."/>
            <person name="Salamov A."/>
            <person name="Lindquist E."/>
            <person name="Shapiro H."/>
            <person name="Lucas S."/>
            <person name="Grigoriev I.V."/>
            <person name="Cande W.Z."/>
            <person name="Fulton C."/>
            <person name="Rokhsar D.S."/>
            <person name="Dawson S.C."/>
        </authorList>
    </citation>
    <scope>NUCLEOTIDE SEQUENCE [LARGE SCALE GENOMIC DNA]</scope>
    <source>
        <strain evidence="2 3">NEG-M</strain>
    </source>
</reference>
<keyword evidence="1" id="KW-0472">Membrane</keyword>
<dbReference type="GeneID" id="8860261"/>
<dbReference type="Gene3D" id="3.30.450.20">
    <property type="entry name" value="PAS domain"/>
    <property type="match status" value="1"/>
</dbReference>
<dbReference type="RefSeq" id="XP_002679673.1">
    <property type="nucleotide sequence ID" value="XM_002679627.1"/>
</dbReference>
<keyword evidence="1" id="KW-0812">Transmembrane</keyword>
<proteinExistence type="predicted"/>
<sequence>MRLIITLLIILLLTACSILTWLASFIGSITALEELSQNLVSRVGEKAITYIDSQLDPVVKLSSSFAADITNGSISLQPSISNLYQKATIYKASSVGVFYSQSLYSVVWAGVYPNEVLTYSEAIPGLVYWKLDASNGNVVSVFKNTSTIPFSITSQAFWAGSFALFNSTGAETILGAPYVVINSGVVIYCSTKIYDPVLMVQGTKKVIGIAKVNLTLKTVQDFLQKLSVIGNGYIILSETNNNVIGASINSTATDGVSRISLFDLTDKNAGQLMTDLKNQYGDMSKVPSYSQITSKGVEYFVSKMDYQYLNVRWNLYMVIYKSDIQRVTNINTGISVAVAVVVIGVGIICGVFIGHIVTKPLRFLEDQFSKIKTFDLNSCNFISSQFKEVDRIYEHLYDMVTWLNEFKSFLPESVFNQLKHMELVEDSKQHSATIRQSVHDSQAMMSSAQLSSKHSGKSSNLQSGLGGITSGGLFKVGLSTNKVTIVCVKLFGFSNENSMHDLSLLFSKIASCLSNLSKTMQVTDMKINSVDEFQLCFTNDKKKKSEFLALDASLKIAKALNNITGKSGQKIDYSIGVCSDLANIGNLGTSSLRYFSIVGSVVDNAKIIALLGHSSASRVLVDGNTLTNVKEQFVYKPVDRLEMELHSKKTICSIFEVIRENVVNQDEWLYELDQSNSNNKYLELQSIFHQLFESSSSISFETLNDFRSKLSQFMNEHPQESSNMTKTLEFLEMVLQCSSESQSHEMLNNYKTVLEKHLTTLSKYTYSDSDVIVTKIKID</sequence>
<accession>D2V7T9</accession>
<dbReference type="VEuPathDB" id="AmoebaDB:NAEGRDRAFT_64921"/>
<protein>
    <submittedName>
        <fullName evidence="2">Predicted protein</fullName>
    </submittedName>
</protein>
<gene>
    <name evidence="2" type="ORF">NAEGRDRAFT_64921</name>
</gene>
<evidence type="ECO:0000256" key="1">
    <source>
        <dbReference type="SAM" id="Phobius"/>
    </source>
</evidence>
<dbReference type="PROSITE" id="PS51257">
    <property type="entry name" value="PROKAR_LIPOPROTEIN"/>
    <property type="match status" value="1"/>
</dbReference>
<dbReference type="EMBL" id="GG738856">
    <property type="protein sequence ID" value="EFC46929.1"/>
    <property type="molecule type" value="Genomic_DNA"/>
</dbReference>
<evidence type="ECO:0000313" key="3">
    <source>
        <dbReference type="Proteomes" id="UP000006671"/>
    </source>
</evidence>
<dbReference type="InParanoid" id="D2V7T9"/>
<keyword evidence="3" id="KW-1185">Reference proteome</keyword>
<organism evidence="3">
    <name type="scientific">Naegleria gruberi</name>
    <name type="common">Amoeba</name>
    <dbReference type="NCBI Taxonomy" id="5762"/>
    <lineage>
        <taxon>Eukaryota</taxon>
        <taxon>Discoba</taxon>
        <taxon>Heterolobosea</taxon>
        <taxon>Tetramitia</taxon>
        <taxon>Eutetramitia</taxon>
        <taxon>Vahlkampfiidae</taxon>
        <taxon>Naegleria</taxon>
    </lineage>
</organism>
<dbReference type="KEGG" id="ngr:NAEGRDRAFT_64921"/>
<dbReference type="InterPro" id="IPR029787">
    <property type="entry name" value="Nucleotide_cyclase"/>
</dbReference>
<dbReference type="AlphaFoldDB" id="D2V7T9"/>
<dbReference type="Proteomes" id="UP000006671">
    <property type="component" value="Unassembled WGS sequence"/>
</dbReference>
<dbReference type="Gene3D" id="3.30.70.1230">
    <property type="entry name" value="Nucleotide cyclase"/>
    <property type="match status" value="1"/>
</dbReference>
<feature type="transmembrane region" description="Helical" evidence="1">
    <location>
        <begin position="334"/>
        <end position="357"/>
    </location>
</feature>
<dbReference type="SUPFAM" id="SSF55073">
    <property type="entry name" value="Nucleotide cyclase"/>
    <property type="match status" value="1"/>
</dbReference>
<evidence type="ECO:0000313" key="2">
    <source>
        <dbReference type="EMBL" id="EFC46929.1"/>
    </source>
</evidence>